<dbReference type="Gene3D" id="3.90.228.10">
    <property type="match status" value="1"/>
</dbReference>
<evidence type="ECO:0000256" key="4">
    <source>
        <dbReference type="ARBA" id="ARBA00022695"/>
    </source>
</evidence>
<dbReference type="InterPro" id="IPR008893">
    <property type="entry name" value="WGR_domain"/>
</dbReference>
<dbReference type="PANTHER" id="PTHR10459">
    <property type="entry name" value="DNA LIGASE"/>
    <property type="match status" value="1"/>
</dbReference>
<dbReference type="SUPFAM" id="SSF68906">
    <property type="entry name" value="SAP domain"/>
    <property type="match status" value="1"/>
</dbReference>
<keyword evidence="5" id="KW-0479">Metal-binding</keyword>
<dbReference type="CDD" id="cd01437">
    <property type="entry name" value="parp_like"/>
    <property type="match status" value="1"/>
</dbReference>
<dbReference type="GO" id="GO:1990404">
    <property type="term" value="F:NAD+-protein mono-ADP-ribosyltransferase activity"/>
    <property type="evidence" value="ECO:0007669"/>
    <property type="project" value="TreeGrafter"/>
</dbReference>
<evidence type="ECO:0000256" key="12">
    <source>
        <dbReference type="ARBA" id="ARBA00023242"/>
    </source>
</evidence>
<dbReference type="CDD" id="cd07997">
    <property type="entry name" value="WGR_PARP"/>
    <property type="match status" value="1"/>
</dbReference>
<keyword evidence="3 15" id="KW-0808">Transferase</keyword>
<keyword evidence="8" id="KW-0863">Zinc-finger</keyword>
<evidence type="ECO:0000259" key="18">
    <source>
        <dbReference type="PROSITE" id="PS51059"/>
    </source>
</evidence>
<dbReference type="EMBL" id="QZBT01000014">
    <property type="protein sequence ID" value="THZ87410.1"/>
    <property type="molecule type" value="Genomic_DNA"/>
</dbReference>
<feature type="domain" description="PARP catalytic" evidence="18">
    <location>
        <begin position="399"/>
        <end position="632"/>
    </location>
</feature>
<evidence type="ECO:0000256" key="15">
    <source>
        <dbReference type="RuleBase" id="RU362114"/>
    </source>
</evidence>
<keyword evidence="9" id="KW-0862">Zinc</keyword>
<comment type="caution">
    <text evidence="21">The sequence shown here is derived from an EMBL/GenBank/DDBJ whole genome shotgun (WGS) entry which is preliminary data.</text>
</comment>
<dbReference type="Proteomes" id="UP000310039">
    <property type="component" value="Unassembled WGS sequence"/>
</dbReference>
<name>A0A4S9Y4F7_AURPU</name>
<dbReference type="SUPFAM" id="SSF56399">
    <property type="entry name" value="ADP-ribosylation"/>
    <property type="match status" value="1"/>
</dbReference>
<evidence type="ECO:0000256" key="9">
    <source>
        <dbReference type="ARBA" id="ARBA00022833"/>
    </source>
</evidence>
<feature type="compositionally biased region" description="Acidic residues" evidence="16">
    <location>
        <begin position="40"/>
        <end position="63"/>
    </location>
</feature>
<dbReference type="InterPro" id="IPR012317">
    <property type="entry name" value="Poly(ADP-ribose)pol_cat_dom"/>
</dbReference>
<comment type="similarity">
    <text evidence="13">Belongs to the ARTD/PARP family.</text>
</comment>
<evidence type="ECO:0000256" key="1">
    <source>
        <dbReference type="ARBA" id="ARBA00004123"/>
    </source>
</evidence>
<dbReference type="PROSITE" id="PS51060">
    <property type="entry name" value="PARP_ALPHA_HD"/>
    <property type="match status" value="1"/>
</dbReference>
<dbReference type="GO" id="GO:0006302">
    <property type="term" value="P:double-strand break repair"/>
    <property type="evidence" value="ECO:0007669"/>
    <property type="project" value="TreeGrafter"/>
</dbReference>
<dbReference type="Pfam" id="PF02037">
    <property type="entry name" value="SAP"/>
    <property type="match status" value="1"/>
</dbReference>
<feature type="domain" description="SAP" evidence="17">
    <location>
        <begin position="10"/>
        <end position="44"/>
    </location>
</feature>
<keyword evidence="6" id="KW-0677">Repeat</keyword>
<dbReference type="GO" id="GO:0005730">
    <property type="term" value="C:nucleolus"/>
    <property type="evidence" value="ECO:0007669"/>
    <property type="project" value="TreeGrafter"/>
</dbReference>
<evidence type="ECO:0000256" key="5">
    <source>
        <dbReference type="ARBA" id="ARBA00022723"/>
    </source>
</evidence>
<evidence type="ECO:0000259" key="17">
    <source>
        <dbReference type="PROSITE" id="PS50800"/>
    </source>
</evidence>
<keyword evidence="4" id="KW-0548">Nucleotidyltransferase</keyword>
<dbReference type="InterPro" id="IPR003034">
    <property type="entry name" value="SAP_dom"/>
</dbReference>
<dbReference type="InterPro" id="IPR050800">
    <property type="entry name" value="ARTD/PARP"/>
</dbReference>
<evidence type="ECO:0000256" key="10">
    <source>
        <dbReference type="ARBA" id="ARBA00023027"/>
    </source>
</evidence>
<dbReference type="PANTHER" id="PTHR10459:SF60">
    <property type="entry name" value="POLY [ADP-RIBOSE] POLYMERASE 2"/>
    <property type="match status" value="1"/>
</dbReference>
<feature type="compositionally biased region" description="Low complexity" evidence="16">
    <location>
        <begin position="64"/>
        <end position="74"/>
    </location>
</feature>
<feature type="domain" description="PARP alpha-helical" evidence="19">
    <location>
        <begin position="269"/>
        <end position="389"/>
    </location>
</feature>
<evidence type="ECO:0000256" key="8">
    <source>
        <dbReference type="ARBA" id="ARBA00022771"/>
    </source>
</evidence>
<dbReference type="SMART" id="SM00513">
    <property type="entry name" value="SAP"/>
    <property type="match status" value="1"/>
</dbReference>
<dbReference type="AlphaFoldDB" id="A0A4S9Y4F7"/>
<keyword evidence="2 15" id="KW-0328">Glycosyltransferase</keyword>
<evidence type="ECO:0000256" key="2">
    <source>
        <dbReference type="ARBA" id="ARBA00022676"/>
    </source>
</evidence>
<keyword evidence="7" id="KW-0013">ADP-ribosylation</keyword>
<keyword evidence="11" id="KW-0238">DNA-binding</keyword>
<dbReference type="PROSITE" id="PS51059">
    <property type="entry name" value="PARP_CATALYTIC"/>
    <property type="match status" value="1"/>
</dbReference>
<reference evidence="21 22" key="1">
    <citation type="submission" date="2018-10" db="EMBL/GenBank/DDBJ databases">
        <title>Fifty Aureobasidium pullulans genomes reveal a recombining polyextremotolerant generalist.</title>
        <authorList>
            <person name="Gostincar C."/>
            <person name="Turk M."/>
            <person name="Zajc J."/>
            <person name="Gunde-Cimerman N."/>
        </authorList>
    </citation>
    <scope>NUCLEOTIDE SEQUENCE [LARGE SCALE GENOMIC DNA]</scope>
    <source>
        <strain evidence="21 22">EXF-3403</strain>
    </source>
</reference>
<dbReference type="Gene3D" id="1.20.142.10">
    <property type="entry name" value="Poly(ADP-ribose) polymerase, regulatory domain"/>
    <property type="match status" value="1"/>
</dbReference>
<dbReference type="InterPro" id="IPR036361">
    <property type="entry name" value="SAP_dom_sf"/>
</dbReference>
<dbReference type="PROSITE" id="PS51977">
    <property type="entry name" value="WGR"/>
    <property type="match status" value="1"/>
</dbReference>
<evidence type="ECO:0000256" key="13">
    <source>
        <dbReference type="ARBA" id="ARBA00024347"/>
    </source>
</evidence>
<dbReference type="Pfam" id="PF00644">
    <property type="entry name" value="PARP"/>
    <property type="match status" value="1"/>
</dbReference>
<evidence type="ECO:0000313" key="21">
    <source>
        <dbReference type="EMBL" id="THZ87410.1"/>
    </source>
</evidence>
<comment type="subcellular location">
    <subcellularLocation>
        <location evidence="1">Nucleus</location>
    </subcellularLocation>
</comment>
<dbReference type="Gene3D" id="1.10.720.30">
    <property type="entry name" value="SAP domain"/>
    <property type="match status" value="1"/>
</dbReference>
<dbReference type="Pfam" id="PF02877">
    <property type="entry name" value="PARP_reg"/>
    <property type="match status" value="1"/>
</dbReference>
<feature type="region of interest" description="Disordered" evidence="16">
    <location>
        <begin position="40"/>
        <end position="126"/>
    </location>
</feature>
<feature type="compositionally biased region" description="Low complexity" evidence="16">
    <location>
        <begin position="99"/>
        <end position="115"/>
    </location>
</feature>
<dbReference type="GO" id="GO:0003677">
    <property type="term" value="F:DNA binding"/>
    <property type="evidence" value="ECO:0007669"/>
    <property type="project" value="UniProtKB-KW"/>
</dbReference>
<evidence type="ECO:0000259" key="20">
    <source>
        <dbReference type="PROSITE" id="PS51977"/>
    </source>
</evidence>
<feature type="region of interest" description="Disordered" evidence="16">
    <location>
        <begin position="244"/>
        <end position="270"/>
    </location>
</feature>
<sequence>MPKNIMASPYSKLKVAELKELLKERGISATGLKKQELIDALEQDDVESGNAPEDDEVEEEDDVAVATTKTTARSSTKRKASSPVPAPTSAKQPKKAKAEPPAADTPTDPVKPAPKITDAQFAPAGGANLDIPIDEGVSSSYRVYVDPITGIIYDASLNQTNASNNNNKFYRVQSGSGVYQTWTRWGRVGEHGQSAMLGDGSLNDALWNFDKKFKDKSGLKWDDRGEKPKPKKYVFVERSYVADEDDEDAAQSGASPDGEDDTVASQAPKCTLDPPIQSLMELIFNQQHFANTMTSLNYDVKKLPLGKLSKATITKGFEILKDLSVLMNDTSLTPDIDAYEELSNQYYSYIPHSFGRNRPPVIRTLEMLKPEIELLDSLSDLKNADEILKKAKETASQIHHLDSRFQGLGMEEMQAISPSSSEFSEINQYLHKTCGSTHYVKYEVQDIFRIQRQGEFERFGKSKYANIASDRRLLWHGSRTTNYGGILSQGLRIAPPEAPVNGYMFGKGIYLADMSSKSANYCSSYDSDGHALLLLCEAELGKPMQTLTDASYNAAESAKDMGAFSTWGQGKTAPKAWKDAGCIHPSLAGATMPDTSQDPGDTNVPGAYLQYNEYICYDVAQVRLRYLLRVKM</sequence>
<dbReference type="InterPro" id="IPR004102">
    <property type="entry name" value="Poly(ADP-ribose)pol_reg_dom"/>
</dbReference>
<dbReference type="EC" id="2.4.2.-" evidence="15"/>
<organism evidence="21 22">
    <name type="scientific">Aureobasidium pullulans</name>
    <name type="common">Black yeast</name>
    <name type="synonym">Pullularia pullulans</name>
    <dbReference type="NCBI Taxonomy" id="5580"/>
    <lineage>
        <taxon>Eukaryota</taxon>
        <taxon>Fungi</taxon>
        <taxon>Dikarya</taxon>
        <taxon>Ascomycota</taxon>
        <taxon>Pezizomycotina</taxon>
        <taxon>Dothideomycetes</taxon>
        <taxon>Dothideomycetidae</taxon>
        <taxon>Dothideales</taxon>
        <taxon>Saccotheciaceae</taxon>
        <taxon>Aureobasidium</taxon>
    </lineage>
</organism>
<accession>A0A4S9Y4F7</accession>
<keyword evidence="12" id="KW-0539">Nucleus</keyword>
<evidence type="ECO:0000256" key="7">
    <source>
        <dbReference type="ARBA" id="ARBA00022765"/>
    </source>
</evidence>
<proteinExistence type="inferred from homology"/>
<dbReference type="SUPFAM" id="SSF47587">
    <property type="entry name" value="Domain of poly(ADP-ribose) polymerase"/>
    <property type="match status" value="1"/>
</dbReference>
<evidence type="ECO:0000256" key="16">
    <source>
        <dbReference type="SAM" id="MobiDB-lite"/>
    </source>
</evidence>
<evidence type="ECO:0000313" key="22">
    <source>
        <dbReference type="Proteomes" id="UP000310039"/>
    </source>
</evidence>
<dbReference type="InterPro" id="IPR036616">
    <property type="entry name" value="Poly(ADP-ribose)pol_reg_dom_sf"/>
</dbReference>
<evidence type="ECO:0000256" key="3">
    <source>
        <dbReference type="ARBA" id="ARBA00022679"/>
    </source>
</evidence>
<dbReference type="SUPFAM" id="SSF142921">
    <property type="entry name" value="WGR domain-like"/>
    <property type="match status" value="1"/>
</dbReference>
<gene>
    <name evidence="21" type="ORF">D6C84_01696</name>
</gene>
<dbReference type="Pfam" id="PF05406">
    <property type="entry name" value="WGR"/>
    <property type="match status" value="1"/>
</dbReference>
<keyword evidence="10 15" id="KW-0520">NAD</keyword>
<comment type="catalytic activity">
    <reaction evidence="14">
        <text>NAD(+) + (ADP-D-ribosyl)n-acceptor = nicotinamide + (ADP-D-ribosyl)n+1-acceptor + H(+).</text>
        <dbReference type="EC" id="2.4.2.30"/>
    </reaction>
</comment>
<dbReference type="GO" id="GO:0008270">
    <property type="term" value="F:zinc ion binding"/>
    <property type="evidence" value="ECO:0007669"/>
    <property type="project" value="UniProtKB-KW"/>
</dbReference>
<evidence type="ECO:0000259" key="19">
    <source>
        <dbReference type="PROSITE" id="PS51060"/>
    </source>
</evidence>
<dbReference type="SMART" id="SM00773">
    <property type="entry name" value="WGR"/>
    <property type="match status" value="1"/>
</dbReference>
<dbReference type="FunFam" id="1.20.142.10:FF:000002">
    <property type="entry name" value="Poly [ADP-ribose] polymerase"/>
    <property type="match status" value="1"/>
</dbReference>
<evidence type="ECO:0000256" key="14">
    <source>
        <dbReference type="ARBA" id="ARBA00033987"/>
    </source>
</evidence>
<dbReference type="InterPro" id="IPR036930">
    <property type="entry name" value="WGR_dom_sf"/>
</dbReference>
<protein>
    <recommendedName>
        <fullName evidence="15">Poly [ADP-ribose] polymerase</fullName>
        <shortName evidence="15">PARP</shortName>
        <ecNumber evidence="15">2.4.2.-</ecNumber>
    </recommendedName>
</protein>
<dbReference type="GO" id="GO:0016779">
    <property type="term" value="F:nucleotidyltransferase activity"/>
    <property type="evidence" value="ECO:0007669"/>
    <property type="project" value="UniProtKB-KW"/>
</dbReference>
<dbReference type="GO" id="GO:0070212">
    <property type="term" value="P:protein poly-ADP-ribosylation"/>
    <property type="evidence" value="ECO:0007669"/>
    <property type="project" value="TreeGrafter"/>
</dbReference>
<evidence type="ECO:0000256" key="6">
    <source>
        <dbReference type="ARBA" id="ARBA00022737"/>
    </source>
</evidence>
<evidence type="ECO:0000256" key="11">
    <source>
        <dbReference type="ARBA" id="ARBA00023125"/>
    </source>
</evidence>
<dbReference type="GO" id="GO:0003950">
    <property type="term" value="F:NAD+ poly-ADP-ribosyltransferase activity"/>
    <property type="evidence" value="ECO:0007669"/>
    <property type="project" value="UniProtKB-UniRule"/>
</dbReference>
<feature type="domain" description="WGR" evidence="20">
    <location>
        <begin position="140"/>
        <end position="233"/>
    </location>
</feature>
<dbReference type="PROSITE" id="PS50800">
    <property type="entry name" value="SAP"/>
    <property type="match status" value="1"/>
</dbReference>